<evidence type="ECO:0000313" key="2">
    <source>
        <dbReference type="EMBL" id="CBH09549.1"/>
    </source>
</evidence>
<dbReference type="Proteomes" id="UP000002316">
    <property type="component" value="Chromosome 2"/>
</dbReference>
<accession>C9ZJJ0</accession>
<sequence>MKGKGESFKILMLCNGHELPSIPFEIKNKIFPLCYTLSHIVVIQHYEADCCHCRCHALITATASRRFQRPPSPFTVLLVYFSPLLVLRLLFFSFCSYPRALCSSRLHNIKGNFGGGGGGDAFL</sequence>
<feature type="transmembrane region" description="Helical" evidence="1">
    <location>
        <begin position="74"/>
        <end position="94"/>
    </location>
</feature>
<name>C9ZJJ0_TRYB9</name>
<protein>
    <submittedName>
        <fullName evidence="2">Uncharacterized protein</fullName>
    </submittedName>
</protein>
<keyword evidence="1" id="KW-1133">Transmembrane helix</keyword>
<keyword evidence="1" id="KW-0812">Transmembrane</keyword>
<evidence type="ECO:0000313" key="3">
    <source>
        <dbReference type="Proteomes" id="UP000002316"/>
    </source>
</evidence>
<organism evidence="2 3">
    <name type="scientific">Trypanosoma brucei gambiense (strain MHOM/CI/86/DAL972)</name>
    <dbReference type="NCBI Taxonomy" id="679716"/>
    <lineage>
        <taxon>Eukaryota</taxon>
        <taxon>Discoba</taxon>
        <taxon>Euglenozoa</taxon>
        <taxon>Kinetoplastea</taxon>
        <taxon>Metakinetoplastina</taxon>
        <taxon>Trypanosomatida</taxon>
        <taxon>Trypanosomatidae</taxon>
        <taxon>Trypanosoma</taxon>
    </lineage>
</organism>
<dbReference type="RefSeq" id="XP_011771854.1">
    <property type="nucleotide sequence ID" value="XM_011773552.1"/>
</dbReference>
<dbReference type="KEGG" id="tbg:TbgDal_II2950"/>
<dbReference type="EMBL" id="FN554965">
    <property type="protein sequence ID" value="CBH09549.1"/>
    <property type="molecule type" value="Genomic_DNA"/>
</dbReference>
<dbReference type="GeneID" id="23858694"/>
<dbReference type="AlphaFoldDB" id="C9ZJJ0"/>
<gene>
    <name evidence="2" type="ORF">TbgDal_II2950</name>
</gene>
<proteinExistence type="predicted"/>
<evidence type="ECO:0000256" key="1">
    <source>
        <dbReference type="SAM" id="Phobius"/>
    </source>
</evidence>
<reference evidence="3" key="1">
    <citation type="journal article" date="2010" name="PLoS Negl. Trop. Dis.">
        <title>The genome sequence of Trypanosoma brucei gambiense, causative agent of chronic human african trypanosomiasis.</title>
        <authorList>
            <person name="Jackson A.P."/>
            <person name="Sanders M."/>
            <person name="Berry A."/>
            <person name="McQuillan J."/>
            <person name="Aslett M.A."/>
            <person name="Quail M.A."/>
            <person name="Chukualim B."/>
            <person name="Capewell P."/>
            <person name="MacLeod A."/>
            <person name="Melville S.E."/>
            <person name="Gibson W."/>
            <person name="Barry J.D."/>
            <person name="Berriman M."/>
            <person name="Hertz-Fowler C."/>
        </authorList>
    </citation>
    <scope>NUCLEOTIDE SEQUENCE [LARGE SCALE GENOMIC DNA]</scope>
    <source>
        <strain evidence="3">MHOM/CI/86/DAL972</strain>
    </source>
</reference>
<keyword evidence="1" id="KW-0472">Membrane</keyword>